<evidence type="ECO:0000313" key="1">
    <source>
        <dbReference type="EMBL" id="BCY26508.1"/>
    </source>
</evidence>
<evidence type="ECO:0000313" key="2">
    <source>
        <dbReference type="Proteomes" id="UP000825072"/>
    </source>
</evidence>
<gene>
    <name evidence="1" type="ORF">KB1_24980</name>
</gene>
<protein>
    <submittedName>
        <fullName evidence="1">Uncharacterized protein</fullName>
    </submittedName>
</protein>
<name>A0AAD1KS24_9ACTN</name>
<accession>A0AAD1KS24</accession>
<dbReference type="Proteomes" id="UP000825072">
    <property type="component" value="Chromosome 1"/>
</dbReference>
<proteinExistence type="predicted"/>
<dbReference type="EMBL" id="AP024747">
    <property type="protein sequence ID" value="BCY26508.1"/>
    <property type="molecule type" value="Genomic_DNA"/>
</dbReference>
<sequence>MTDDLDIVDLDGGGMGCGFEVGNDAVIGVEGEIPHYRQTFRVPGGGALRSQHRDLLVLLVVAVGY</sequence>
<dbReference type="AlphaFoldDB" id="A0AAD1KS24"/>
<reference evidence="1" key="1">
    <citation type="submission" date="2021-06" db="EMBL/GenBank/DDBJ databases">
        <title>Genome sequence of Cutibacterium modestum strain KB17-24694.</title>
        <authorList>
            <person name="Dekio I."/>
            <person name="Asahina A."/>
            <person name="Nishida M."/>
        </authorList>
    </citation>
    <scope>NUCLEOTIDE SEQUENCE</scope>
    <source>
        <strain evidence="1">KB17-24694</strain>
    </source>
</reference>
<organism evidence="1 2">
    <name type="scientific">Cutibacterium modestum</name>
    <dbReference type="NCBI Taxonomy" id="2559073"/>
    <lineage>
        <taxon>Bacteria</taxon>
        <taxon>Bacillati</taxon>
        <taxon>Actinomycetota</taxon>
        <taxon>Actinomycetes</taxon>
        <taxon>Propionibacteriales</taxon>
        <taxon>Propionibacteriaceae</taxon>
        <taxon>Cutibacterium</taxon>
    </lineage>
</organism>